<name>A0A1H2IUR5_9BACT</name>
<proteinExistence type="predicted"/>
<dbReference type="CDD" id="cd13665">
    <property type="entry name" value="PBP2_TRAP_Dctp3_4"/>
    <property type="match status" value="1"/>
</dbReference>
<evidence type="ECO:0000313" key="3">
    <source>
        <dbReference type="Proteomes" id="UP000199608"/>
    </source>
</evidence>
<keyword evidence="1" id="KW-0732">Signal</keyword>
<reference evidence="3" key="1">
    <citation type="submission" date="2016-10" db="EMBL/GenBank/DDBJ databases">
        <authorList>
            <person name="Varghese N."/>
            <person name="Submissions S."/>
        </authorList>
    </citation>
    <scope>NUCLEOTIDE SEQUENCE [LARGE SCALE GENOMIC DNA]</scope>
    <source>
        <strain evidence="3">DSM 3384</strain>
    </source>
</reference>
<organism evidence="2 3">
    <name type="scientific">Desulfobacula phenolica</name>
    <dbReference type="NCBI Taxonomy" id="90732"/>
    <lineage>
        <taxon>Bacteria</taxon>
        <taxon>Pseudomonadati</taxon>
        <taxon>Thermodesulfobacteriota</taxon>
        <taxon>Desulfobacteria</taxon>
        <taxon>Desulfobacterales</taxon>
        <taxon>Desulfobacteraceae</taxon>
        <taxon>Desulfobacula</taxon>
    </lineage>
</organism>
<sequence length="352" mass="40172">MVKKIGFFVSIILVTVFFTGVCFAKTKLIFNNFFPSSHIASKLSEEWCKEIEKRTDGEVEIQYFSGAHLLKANHVFDGITKGIADIGLSNLAYTPGLFPEMALCDLPFGMPSAWVATYVANKFYNKYRPKEFDKTKVLFFFACGPNLISTTNTPIKTLEDLKGQNLRATGRIADTAKALGAASTQMAIGETYKALQYNVISGAMLPFSTLKDFRFGEIVKYCTTNWQVGNVYTFYVVMNKYKWDQLPEKTKKVFEDVNQIYIDKMGIGWNQADLEGIEYFKSKKGRLIQLSATEEERWNKAVEPVIKKYCQEMTRNGLSMKELKERVKFIRTSIKEMNEIQLSRKIPLPYGD</sequence>
<keyword evidence="3" id="KW-1185">Reference proteome</keyword>
<dbReference type="Pfam" id="PF03480">
    <property type="entry name" value="DctP"/>
    <property type="match status" value="1"/>
</dbReference>
<dbReference type="AlphaFoldDB" id="A0A1H2IUR5"/>
<dbReference type="PANTHER" id="PTHR33376:SF15">
    <property type="entry name" value="BLL6794 PROTEIN"/>
    <property type="match status" value="1"/>
</dbReference>
<dbReference type="PANTHER" id="PTHR33376">
    <property type="match status" value="1"/>
</dbReference>
<dbReference type="EMBL" id="FNLL01000009">
    <property type="protein sequence ID" value="SDU47880.1"/>
    <property type="molecule type" value="Genomic_DNA"/>
</dbReference>
<dbReference type="GO" id="GO:0055085">
    <property type="term" value="P:transmembrane transport"/>
    <property type="evidence" value="ECO:0007669"/>
    <property type="project" value="InterPro"/>
</dbReference>
<gene>
    <name evidence="2" type="ORF">SAMN04487931_109196</name>
</gene>
<accession>A0A1H2IUR5</accession>
<dbReference type="InterPro" id="IPR018389">
    <property type="entry name" value="DctP_fam"/>
</dbReference>
<dbReference type="NCBIfam" id="NF037995">
    <property type="entry name" value="TRAP_S1"/>
    <property type="match status" value="1"/>
</dbReference>
<dbReference type="RefSeq" id="WP_092236132.1">
    <property type="nucleotide sequence ID" value="NZ_FNLL01000009.1"/>
</dbReference>
<evidence type="ECO:0000256" key="1">
    <source>
        <dbReference type="ARBA" id="ARBA00022729"/>
    </source>
</evidence>
<dbReference type="Proteomes" id="UP000199608">
    <property type="component" value="Unassembled WGS sequence"/>
</dbReference>
<dbReference type="InterPro" id="IPR038404">
    <property type="entry name" value="TRAP_DctP_sf"/>
</dbReference>
<evidence type="ECO:0000313" key="2">
    <source>
        <dbReference type="EMBL" id="SDU47880.1"/>
    </source>
</evidence>
<protein>
    <submittedName>
        <fullName evidence="2">TRAP-type C4-dicarboxylate transport system, substrate-binding protein</fullName>
    </submittedName>
</protein>
<dbReference type="Gene3D" id="3.40.190.170">
    <property type="entry name" value="Bacterial extracellular solute-binding protein, family 7"/>
    <property type="match status" value="1"/>
</dbReference>